<dbReference type="InterPro" id="IPR009008">
    <property type="entry name" value="Val/Leu/Ile-tRNA-synth_edit"/>
</dbReference>
<evidence type="ECO:0000256" key="6">
    <source>
        <dbReference type="ARBA" id="ARBA00023146"/>
    </source>
</evidence>
<dbReference type="Proteomes" id="UP001320768">
    <property type="component" value="Unassembled WGS sequence"/>
</dbReference>
<evidence type="ECO:0000313" key="12">
    <source>
        <dbReference type="EMBL" id="MCP8352517.1"/>
    </source>
</evidence>
<dbReference type="InterPro" id="IPR002300">
    <property type="entry name" value="aa-tRNA-synth_Ia"/>
</dbReference>
<evidence type="ECO:0000256" key="5">
    <source>
        <dbReference type="ARBA" id="ARBA00022917"/>
    </source>
</evidence>
<dbReference type="Gene3D" id="3.40.50.620">
    <property type="entry name" value="HUPs"/>
    <property type="match status" value="2"/>
</dbReference>
<organism evidence="12 13">
    <name type="scientific">Candidatus Synchoanobacter obligatus</name>
    <dbReference type="NCBI Taxonomy" id="2919597"/>
    <lineage>
        <taxon>Bacteria</taxon>
        <taxon>Pseudomonadati</taxon>
        <taxon>Pseudomonadota</taxon>
        <taxon>Gammaproteobacteria</taxon>
        <taxon>Candidatus Comchoanobacterales</taxon>
        <taxon>Candidatus Comchoanobacteraceae</taxon>
        <taxon>Candidatus Synchoanobacter</taxon>
    </lineage>
</organism>
<evidence type="ECO:0000313" key="13">
    <source>
        <dbReference type="Proteomes" id="UP001320768"/>
    </source>
</evidence>
<sequence>MTEIYLLHLFICKDRINLIQMTEEMLTKTFDPKTIETQLTAFWQDNNIGSPKGDGQPYCIMVPPPNVTGSLHLGHALQHAIMDTLVRHKRSNGYQVLLQPGTDHAGIATQMVVERQLNAQNIRKSDLGREAFIQKIWEWKAQSGGKISEQMKQMGVSVDWDNERFTMDPEFSKAVSHTFIQLYEQGYIYRGKRLVNWDTVLKTAVSDLEVINEERQGQIWYIKYPVGDTFITVATTRPETLLGDMAICVHPEDKRYQHLIGQQATVPLCQREIPIIADDQVDPEFGTGCVKITPAHDFNDYDIGKRHQLDMLNILNDDGSLNHNCPSEYQNLDRFSARKQMIKDLTSLGLMEKVEPHTSAVPIGDRTNTVLEPYLTDQWYIKMDALAEAALEDLNNGSLKFVPDNWKKNYQMWLDNIQDWCISRQLWWGHQIPAFYDENGNVYVGTSEEAVRKAHDISGPLTQDNDVLDTWFSSALWPFATLGWPNNSSRLDTFYPNNLLVTGFDIIFFWVARMCMFGKHFTQRMPFSTVYVTGLIRDEFGQKMSKSKGNVIDPTDLIEGATLEDLIEKRTHGMMQPKMRDAAIKATKKSFPEGISPHGTDALRLTLLALSTHTKDINFDLNKLRSSRNFCNKIWNAARFLSQQDAASGQVDTLITQALNHQVHQWITGLEKHLNDYRFDRYAQAIYEFFWYDFCDWHLEIAKVSNETATNAERMAHLNQLFDKILIVMHPALPFITEALWQDKHGSKASICSESFPSLTEFPENAAAFKQFNALKTLVSGIRNIRSELNIPPKATLDLYCIKDELKLTETFMDEVKSLAGIEAIHNTGTMPKTCCAFVQSNLEIGIDLSGHIDVSQEHQRLLKKIAKLEQNLSKLVQKTSNPKYQERAPESLKKSDASAMRALEDEKTQLQAYLDIISQLDT</sequence>
<keyword evidence="6 8" id="KW-0030">Aminoacyl-tRNA synthetase</keyword>
<dbReference type="GO" id="GO:0004832">
    <property type="term" value="F:valine-tRNA ligase activity"/>
    <property type="evidence" value="ECO:0007669"/>
    <property type="project" value="UniProtKB-EC"/>
</dbReference>
<dbReference type="Gene3D" id="3.90.740.10">
    <property type="entry name" value="Valyl/Leucyl/Isoleucyl-tRNA synthetase, editing domain"/>
    <property type="match status" value="1"/>
</dbReference>
<dbReference type="InterPro" id="IPR001412">
    <property type="entry name" value="aa-tRNA-synth_I_CS"/>
</dbReference>
<dbReference type="NCBIfam" id="NF004349">
    <property type="entry name" value="PRK05729.1"/>
    <property type="match status" value="1"/>
</dbReference>
<comment type="similarity">
    <text evidence="8">Belongs to the class-I aminoacyl-tRNA synthetase family. ValS type 1 subfamily.</text>
</comment>
<dbReference type="SUPFAM" id="SSF47323">
    <property type="entry name" value="Anticodon-binding domain of a subclass of class I aminoacyl-tRNA synthetases"/>
    <property type="match status" value="1"/>
</dbReference>
<keyword evidence="13" id="KW-1185">Reference proteome</keyword>
<dbReference type="EC" id="6.1.1.9" evidence="8"/>
<dbReference type="InterPro" id="IPR013155">
    <property type="entry name" value="M/V/L/I-tRNA-synth_anticd-bd"/>
</dbReference>
<dbReference type="CDD" id="cd07962">
    <property type="entry name" value="Anticodon_Ia_Val"/>
    <property type="match status" value="1"/>
</dbReference>
<dbReference type="SUPFAM" id="SSF50677">
    <property type="entry name" value="ValRS/IleRS/LeuRS editing domain"/>
    <property type="match status" value="1"/>
</dbReference>
<dbReference type="InterPro" id="IPR002303">
    <property type="entry name" value="Valyl-tRNA_ligase"/>
</dbReference>
<evidence type="ECO:0000256" key="2">
    <source>
        <dbReference type="ARBA" id="ARBA00022598"/>
    </source>
</evidence>
<dbReference type="InterPro" id="IPR037118">
    <property type="entry name" value="Val-tRNA_synth_C_sf"/>
</dbReference>
<protein>
    <recommendedName>
        <fullName evidence="8">Valine--tRNA ligase</fullName>
        <ecNumber evidence="8">6.1.1.9</ecNumber>
    </recommendedName>
    <alternativeName>
        <fullName evidence="8">Valyl-tRNA synthetase</fullName>
        <shortName evidence="8">ValRS</shortName>
    </alternativeName>
</protein>
<comment type="subcellular location">
    <subcellularLocation>
        <location evidence="8">Cytoplasm</location>
    </subcellularLocation>
</comment>
<dbReference type="Gene3D" id="1.10.287.380">
    <property type="entry name" value="Valyl-tRNA synthetase, C-terminal domain"/>
    <property type="match status" value="1"/>
</dbReference>
<evidence type="ECO:0000256" key="1">
    <source>
        <dbReference type="ARBA" id="ARBA00022490"/>
    </source>
</evidence>
<dbReference type="HAMAP" id="MF_02004">
    <property type="entry name" value="Val_tRNA_synth_type1"/>
    <property type="match status" value="1"/>
</dbReference>
<feature type="domain" description="Aminoacyl-tRNA synthetase class Ia" evidence="9">
    <location>
        <begin position="42"/>
        <end position="620"/>
    </location>
</feature>
<reference evidence="12 13" key="1">
    <citation type="journal article" date="2022" name="Nat. Microbiol.">
        <title>The microbiome of a bacterivorous marine choanoflagellate contains a resource-demanding obligate bacterial associate.</title>
        <authorList>
            <person name="Needham D.M."/>
            <person name="Poirier C."/>
            <person name="Bachy C."/>
            <person name="George E.E."/>
            <person name="Wilken S."/>
            <person name="Yung C.C.M."/>
            <person name="Limardo A.J."/>
            <person name="Morando M."/>
            <person name="Sudek L."/>
            <person name="Malmstrom R.R."/>
            <person name="Keeling P.J."/>
            <person name="Santoro A.E."/>
            <person name="Worden A.Z."/>
        </authorList>
    </citation>
    <scope>NUCLEOTIDE SEQUENCE [LARGE SCALE GENOMIC DNA]</scope>
    <source>
        <strain evidence="12 13">Comchoano-2</strain>
    </source>
</reference>
<feature type="coiled-coil region" evidence="8">
    <location>
        <begin position="852"/>
        <end position="879"/>
    </location>
</feature>
<feature type="binding site" evidence="8">
    <location>
        <position position="546"/>
    </location>
    <ligand>
        <name>ATP</name>
        <dbReference type="ChEBI" id="CHEBI:30616"/>
    </ligand>
</feature>
<feature type="short sequence motif" description="'KMSKS' region" evidence="8">
    <location>
        <begin position="543"/>
        <end position="547"/>
    </location>
</feature>
<dbReference type="NCBIfam" id="TIGR00422">
    <property type="entry name" value="valS"/>
    <property type="match status" value="1"/>
</dbReference>
<feature type="short sequence motif" description="'HIGH' region" evidence="8">
    <location>
        <begin position="65"/>
        <end position="75"/>
    </location>
</feature>
<proteinExistence type="inferred from homology"/>
<evidence type="ECO:0000259" key="10">
    <source>
        <dbReference type="Pfam" id="PF08264"/>
    </source>
</evidence>
<feature type="domain" description="Valyl-tRNA synthetase tRNA-binding arm" evidence="11">
    <location>
        <begin position="854"/>
        <end position="915"/>
    </location>
</feature>
<keyword evidence="1 8" id="KW-0963">Cytoplasm</keyword>
<keyword evidence="5 8" id="KW-0648">Protein biosynthesis</keyword>
<comment type="subunit">
    <text evidence="8">Monomer.</text>
</comment>
<keyword evidence="8" id="KW-0175">Coiled coil</keyword>
<dbReference type="PRINTS" id="PR00986">
    <property type="entry name" value="TRNASYNTHVAL"/>
</dbReference>
<dbReference type="PANTHER" id="PTHR11946:SF93">
    <property type="entry name" value="VALINE--TRNA LIGASE, CHLOROPLASTIC_MITOCHONDRIAL 2"/>
    <property type="match status" value="1"/>
</dbReference>
<keyword evidence="4 8" id="KW-0067">ATP-binding</keyword>
<name>A0ABT1L5U1_9GAMM</name>
<evidence type="ECO:0000259" key="11">
    <source>
        <dbReference type="Pfam" id="PF10458"/>
    </source>
</evidence>
<evidence type="ECO:0000256" key="4">
    <source>
        <dbReference type="ARBA" id="ARBA00022840"/>
    </source>
</evidence>
<evidence type="ECO:0000259" key="9">
    <source>
        <dbReference type="Pfam" id="PF00133"/>
    </source>
</evidence>
<keyword evidence="2 8" id="KW-0436">Ligase</keyword>
<dbReference type="SUPFAM" id="SSF46589">
    <property type="entry name" value="tRNA-binding arm"/>
    <property type="match status" value="1"/>
</dbReference>
<dbReference type="InterPro" id="IPR014729">
    <property type="entry name" value="Rossmann-like_a/b/a_fold"/>
</dbReference>
<evidence type="ECO:0000256" key="3">
    <source>
        <dbReference type="ARBA" id="ARBA00022741"/>
    </source>
</evidence>
<comment type="domain">
    <text evidence="8">The C-terminal coiled-coil domain is crucial for aminoacylation activity.</text>
</comment>
<comment type="catalytic activity">
    <reaction evidence="7 8">
        <text>tRNA(Val) + L-valine + ATP = L-valyl-tRNA(Val) + AMP + diphosphate</text>
        <dbReference type="Rhea" id="RHEA:10704"/>
        <dbReference type="Rhea" id="RHEA-COMP:9672"/>
        <dbReference type="Rhea" id="RHEA-COMP:9708"/>
        <dbReference type="ChEBI" id="CHEBI:30616"/>
        <dbReference type="ChEBI" id="CHEBI:33019"/>
        <dbReference type="ChEBI" id="CHEBI:57762"/>
        <dbReference type="ChEBI" id="CHEBI:78442"/>
        <dbReference type="ChEBI" id="CHEBI:78537"/>
        <dbReference type="ChEBI" id="CHEBI:456215"/>
        <dbReference type="EC" id="6.1.1.9"/>
    </reaction>
</comment>
<comment type="domain">
    <text evidence="8">ValRS has two distinct active sites: one for aminoacylation and one for editing. The misactivated threonine is translocated from the active site to the editing site.</text>
</comment>
<accession>A0ABT1L5U1</accession>
<dbReference type="CDD" id="cd00817">
    <property type="entry name" value="ValRS_core"/>
    <property type="match status" value="1"/>
</dbReference>
<dbReference type="InterPro" id="IPR009080">
    <property type="entry name" value="tRNAsynth_Ia_anticodon-bd"/>
</dbReference>
<dbReference type="Pfam" id="PF08264">
    <property type="entry name" value="Anticodon_1"/>
    <property type="match status" value="1"/>
</dbReference>
<gene>
    <name evidence="8" type="primary">valS</name>
    <name evidence="12" type="ORF">MKS91_04365</name>
</gene>
<feature type="domain" description="Methionyl/Valyl/Leucyl/Isoleucyl-tRNA synthetase anticodon-binding" evidence="10">
    <location>
        <begin position="658"/>
        <end position="799"/>
    </location>
</feature>
<dbReference type="InterPro" id="IPR019499">
    <property type="entry name" value="Val-tRNA_synth_tRNA-bd"/>
</dbReference>
<dbReference type="InterPro" id="IPR010978">
    <property type="entry name" value="tRNA-bd_arm"/>
</dbReference>
<dbReference type="Pfam" id="PF00133">
    <property type="entry name" value="tRNA-synt_1"/>
    <property type="match status" value="1"/>
</dbReference>
<evidence type="ECO:0000256" key="7">
    <source>
        <dbReference type="ARBA" id="ARBA00047552"/>
    </source>
</evidence>
<evidence type="ECO:0000256" key="8">
    <source>
        <dbReference type="HAMAP-Rule" id="MF_02004"/>
    </source>
</evidence>
<dbReference type="SUPFAM" id="SSF52374">
    <property type="entry name" value="Nucleotidylyl transferase"/>
    <property type="match status" value="1"/>
</dbReference>
<dbReference type="PANTHER" id="PTHR11946">
    <property type="entry name" value="VALYL-TRNA SYNTHETASES"/>
    <property type="match status" value="1"/>
</dbReference>
<dbReference type="Pfam" id="PF10458">
    <property type="entry name" value="Val_tRNA-synt_C"/>
    <property type="match status" value="1"/>
</dbReference>
<dbReference type="InterPro" id="IPR033705">
    <property type="entry name" value="Anticodon_Ia_Val"/>
</dbReference>
<comment type="function">
    <text evidence="8">Catalyzes the attachment of valine to tRNA(Val). As ValRS can inadvertently accommodate and process structurally similar amino acids such as threonine, to avoid such errors, it has a 'posttransfer' editing activity that hydrolyzes mischarged Thr-tRNA(Val) in a tRNA-dependent manner.</text>
</comment>
<dbReference type="Gene3D" id="1.10.730.10">
    <property type="entry name" value="Isoleucyl-tRNA Synthetase, Domain 1"/>
    <property type="match status" value="1"/>
</dbReference>
<dbReference type="EMBL" id="JAKUDN010000002">
    <property type="protein sequence ID" value="MCP8352517.1"/>
    <property type="molecule type" value="Genomic_DNA"/>
</dbReference>
<dbReference type="RefSeq" id="WP_258569622.1">
    <property type="nucleotide sequence ID" value="NZ_JAKUDN010000002.1"/>
</dbReference>
<comment type="caution">
    <text evidence="12">The sequence shown here is derived from an EMBL/GenBank/DDBJ whole genome shotgun (WGS) entry which is preliminary data.</text>
</comment>
<dbReference type="PROSITE" id="PS00178">
    <property type="entry name" value="AA_TRNA_LIGASE_I"/>
    <property type="match status" value="1"/>
</dbReference>
<keyword evidence="3 8" id="KW-0547">Nucleotide-binding</keyword>